<evidence type="ECO:0000313" key="9">
    <source>
        <dbReference type="Proteomes" id="UP000294829"/>
    </source>
</evidence>
<evidence type="ECO:0000259" key="7">
    <source>
        <dbReference type="PROSITE" id="PS50885"/>
    </source>
</evidence>
<dbReference type="InterPro" id="IPR035965">
    <property type="entry name" value="PAS-like_dom_sf"/>
</dbReference>
<dbReference type="Gene3D" id="3.30.450.20">
    <property type="entry name" value="PAS domain"/>
    <property type="match status" value="1"/>
</dbReference>
<dbReference type="GO" id="GO:0007165">
    <property type="term" value="P:signal transduction"/>
    <property type="evidence" value="ECO:0007669"/>
    <property type="project" value="UniProtKB-KW"/>
</dbReference>
<dbReference type="Pfam" id="PF00015">
    <property type="entry name" value="MCPsignal"/>
    <property type="match status" value="1"/>
</dbReference>
<evidence type="ECO:0000259" key="6">
    <source>
        <dbReference type="PROSITE" id="PS50112"/>
    </source>
</evidence>
<dbReference type="NCBIfam" id="TIGR00229">
    <property type="entry name" value="sensory_box"/>
    <property type="match status" value="1"/>
</dbReference>
<comment type="subcellular location">
    <subcellularLocation>
        <location evidence="1">Membrane</location>
    </subcellularLocation>
</comment>
<gene>
    <name evidence="8" type="ORF">E2I14_15575</name>
</gene>
<protein>
    <submittedName>
        <fullName evidence="8">PAS domain S-box protein</fullName>
    </submittedName>
</protein>
<dbReference type="SMART" id="SM00086">
    <property type="entry name" value="PAC"/>
    <property type="match status" value="1"/>
</dbReference>
<dbReference type="Proteomes" id="UP000294829">
    <property type="component" value="Unassembled WGS sequence"/>
</dbReference>
<dbReference type="GO" id="GO:0006935">
    <property type="term" value="P:chemotaxis"/>
    <property type="evidence" value="ECO:0007669"/>
    <property type="project" value="TreeGrafter"/>
</dbReference>
<proteinExistence type="inferred from homology"/>
<comment type="similarity">
    <text evidence="2">Belongs to the methyl-accepting chemotaxis (MCP) protein family.</text>
</comment>
<dbReference type="AlphaFoldDB" id="A0A4R5VWM1"/>
<dbReference type="PROSITE" id="PS50112">
    <property type="entry name" value="PAS"/>
    <property type="match status" value="1"/>
</dbReference>
<dbReference type="CDD" id="cd00130">
    <property type="entry name" value="PAS"/>
    <property type="match status" value="1"/>
</dbReference>
<dbReference type="InterPro" id="IPR003660">
    <property type="entry name" value="HAMP_dom"/>
</dbReference>
<dbReference type="InterPro" id="IPR000014">
    <property type="entry name" value="PAS"/>
</dbReference>
<feature type="transmembrane region" description="Helical" evidence="4">
    <location>
        <begin position="169"/>
        <end position="189"/>
    </location>
</feature>
<evidence type="ECO:0000256" key="3">
    <source>
        <dbReference type="PROSITE-ProRule" id="PRU00284"/>
    </source>
</evidence>
<dbReference type="PANTHER" id="PTHR43531">
    <property type="entry name" value="PROTEIN ICFG"/>
    <property type="match status" value="1"/>
</dbReference>
<evidence type="ECO:0000256" key="4">
    <source>
        <dbReference type="SAM" id="Phobius"/>
    </source>
</evidence>
<dbReference type="Pfam" id="PF08447">
    <property type="entry name" value="PAS_3"/>
    <property type="match status" value="1"/>
</dbReference>
<dbReference type="InterPro" id="IPR051310">
    <property type="entry name" value="MCP_chemotaxis"/>
</dbReference>
<dbReference type="EMBL" id="SMYL01000010">
    <property type="protein sequence ID" value="TDK62726.1"/>
    <property type="molecule type" value="Genomic_DNA"/>
</dbReference>
<evidence type="ECO:0000313" key="8">
    <source>
        <dbReference type="EMBL" id="TDK62726.1"/>
    </source>
</evidence>
<dbReference type="InterPro" id="IPR013655">
    <property type="entry name" value="PAS_fold_3"/>
</dbReference>
<dbReference type="CDD" id="cd11386">
    <property type="entry name" value="MCP_signal"/>
    <property type="match status" value="1"/>
</dbReference>
<reference evidence="8 9" key="1">
    <citation type="submission" date="2019-03" db="EMBL/GenBank/DDBJ databases">
        <title>Sapientia aquatica gen. nov., sp. nov., isolated from a crater lake.</title>
        <authorList>
            <person name="Felfoldi T."/>
            <person name="Szabo A."/>
            <person name="Toth E."/>
            <person name="Schumann P."/>
            <person name="Keki Z."/>
            <person name="Marialigeti K."/>
            <person name="Mathe I."/>
        </authorList>
    </citation>
    <scope>NUCLEOTIDE SEQUENCE [LARGE SCALE GENOMIC DNA]</scope>
    <source>
        <strain evidence="8 9">SA-152</strain>
    </source>
</reference>
<dbReference type="GO" id="GO:0004888">
    <property type="term" value="F:transmembrane signaling receptor activity"/>
    <property type="evidence" value="ECO:0007669"/>
    <property type="project" value="TreeGrafter"/>
</dbReference>
<dbReference type="SUPFAM" id="SSF58104">
    <property type="entry name" value="Methyl-accepting chemotaxis protein (MCP) signaling domain"/>
    <property type="match status" value="1"/>
</dbReference>
<sequence length="541" mass="58194">MRINTPVTNEEYQLSEHQSIVSITDLKGMITYANPYFIEVSGYTAAELIGAPHNILRHPDMPAEGFRDMWATIQSGHVWNGVVKNRRKDGGFYWVVANVTPVIENGQPVGYMSVRTKPTRDQIAAMDALYKEINAGNPNNYALREGNLIRGGWRGKLSQLSQLSLKQRVRGACSGLLLAVVLMALASWFSSGLSPALSTGLNIVAAAAIGLTLWFWYFLENGIINPLRQALTATQTMTGGDLTGKLETDRTDDMGHFLRALRQLNINLHGVIGDVRDNFELMRTATREIAEGNMDLSGRTEAQAASLEETASSMEQLAATVENNARHAIDANAMASNASSVAQSGGQIVDKVIATIGEINHSSQKIVDIIGIIDGIAFQTNILALNAAVEAARAGEQGRGFAVVASEVRSLAQRSATAAREIKELIGTSVERVDAGTVLANSAGSTMHDIIASVDKVTGIMGEISQASHEQSTGISQVNQAVTQMDQVTQQNAALVEQAAAATASLEQQATTLMEALMVFKLKRQSNYSLTKKPARTKLLT</sequence>
<feature type="domain" description="HAMP" evidence="7">
    <location>
        <begin position="221"/>
        <end position="273"/>
    </location>
</feature>
<feature type="transmembrane region" description="Helical" evidence="4">
    <location>
        <begin position="201"/>
        <end position="219"/>
    </location>
</feature>
<evidence type="ECO:0000259" key="5">
    <source>
        <dbReference type="PROSITE" id="PS50111"/>
    </source>
</evidence>
<dbReference type="InterPro" id="IPR004089">
    <property type="entry name" value="MCPsignal_dom"/>
</dbReference>
<feature type="domain" description="PAS" evidence="6">
    <location>
        <begin position="21"/>
        <end position="50"/>
    </location>
</feature>
<keyword evidence="4" id="KW-0472">Membrane</keyword>
<dbReference type="FunFam" id="1.10.287.950:FF:000001">
    <property type="entry name" value="Methyl-accepting chemotaxis sensory transducer"/>
    <property type="match status" value="1"/>
</dbReference>
<dbReference type="PANTHER" id="PTHR43531:SF7">
    <property type="entry name" value="AEROTAXIS RECEPTOR"/>
    <property type="match status" value="1"/>
</dbReference>
<dbReference type="GO" id="GO:0005886">
    <property type="term" value="C:plasma membrane"/>
    <property type="evidence" value="ECO:0007669"/>
    <property type="project" value="TreeGrafter"/>
</dbReference>
<keyword evidence="4" id="KW-1133">Transmembrane helix</keyword>
<keyword evidence="9" id="KW-1185">Reference proteome</keyword>
<dbReference type="SMART" id="SM00283">
    <property type="entry name" value="MA"/>
    <property type="match status" value="1"/>
</dbReference>
<evidence type="ECO:0000256" key="1">
    <source>
        <dbReference type="ARBA" id="ARBA00004370"/>
    </source>
</evidence>
<name>A0A4R5VWM1_9BURK</name>
<keyword evidence="4" id="KW-0812">Transmembrane</keyword>
<dbReference type="OrthoDB" id="9806477at2"/>
<dbReference type="PROSITE" id="PS50885">
    <property type="entry name" value="HAMP"/>
    <property type="match status" value="1"/>
</dbReference>
<dbReference type="PROSITE" id="PS50111">
    <property type="entry name" value="CHEMOTAXIS_TRANSDUC_2"/>
    <property type="match status" value="1"/>
</dbReference>
<comment type="caution">
    <text evidence="8">The sequence shown here is derived from an EMBL/GenBank/DDBJ whole genome shotgun (WGS) entry which is preliminary data.</text>
</comment>
<dbReference type="RefSeq" id="WP_133330211.1">
    <property type="nucleotide sequence ID" value="NZ_SMYL01000010.1"/>
</dbReference>
<organism evidence="8 9">
    <name type="scientific">Sapientia aquatica</name>
    <dbReference type="NCBI Taxonomy" id="1549640"/>
    <lineage>
        <taxon>Bacteria</taxon>
        <taxon>Pseudomonadati</taxon>
        <taxon>Pseudomonadota</taxon>
        <taxon>Betaproteobacteria</taxon>
        <taxon>Burkholderiales</taxon>
        <taxon>Oxalobacteraceae</taxon>
        <taxon>Sapientia</taxon>
    </lineage>
</organism>
<accession>A0A4R5VWM1</accession>
<keyword evidence="3" id="KW-0807">Transducer</keyword>
<dbReference type="SUPFAM" id="SSF55785">
    <property type="entry name" value="PYP-like sensor domain (PAS domain)"/>
    <property type="match status" value="1"/>
</dbReference>
<evidence type="ECO:0000256" key="2">
    <source>
        <dbReference type="ARBA" id="ARBA00029447"/>
    </source>
</evidence>
<feature type="domain" description="Methyl-accepting transducer" evidence="5">
    <location>
        <begin position="278"/>
        <end position="507"/>
    </location>
</feature>
<dbReference type="InterPro" id="IPR001610">
    <property type="entry name" value="PAC"/>
</dbReference>
<dbReference type="Gene3D" id="1.10.287.950">
    <property type="entry name" value="Methyl-accepting chemotaxis protein"/>
    <property type="match status" value="1"/>
</dbReference>